<dbReference type="InterPro" id="IPR011738">
    <property type="entry name" value="Phage_CHP"/>
</dbReference>
<comment type="caution">
    <text evidence="1">The sequence shown here is derived from an EMBL/GenBank/DDBJ whole genome shotgun (WGS) entry which is preliminary data.</text>
</comment>
<keyword evidence="2" id="KW-1185">Reference proteome</keyword>
<proteinExistence type="predicted"/>
<evidence type="ECO:0000313" key="2">
    <source>
        <dbReference type="Proteomes" id="UP001386437"/>
    </source>
</evidence>
<dbReference type="NCBIfam" id="TIGR02215">
    <property type="entry name" value="phage_chp_gp8"/>
    <property type="match status" value="1"/>
</dbReference>
<dbReference type="Gene3D" id="1.10.3230.30">
    <property type="entry name" value="Phage gp6-like head-tail connector protein"/>
    <property type="match status" value="1"/>
</dbReference>
<dbReference type="Proteomes" id="UP001386437">
    <property type="component" value="Unassembled WGS sequence"/>
</dbReference>
<reference evidence="1 2" key="1">
    <citation type="journal article" date="2022" name="Arch. Microbiol.">
        <title>Paraburkholderia bengalensis sp. nov. isolated from roots of Oryza sativa, IR64.</title>
        <authorList>
            <person name="Nag P."/>
            <person name="Mondal N."/>
            <person name="Sarkar J."/>
            <person name="Das S."/>
        </authorList>
    </citation>
    <scope>NUCLEOTIDE SEQUENCE [LARGE SCALE GENOMIC DNA]</scope>
    <source>
        <strain evidence="1 2">IR64_4_BI</strain>
    </source>
</reference>
<dbReference type="EMBL" id="JACFYJ010000019">
    <property type="protein sequence ID" value="MEI5998239.1"/>
    <property type="molecule type" value="Genomic_DNA"/>
</dbReference>
<dbReference type="RefSeq" id="WP_336598418.1">
    <property type="nucleotide sequence ID" value="NZ_JACFYJ010000019.1"/>
</dbReference>
<sequence>MGLRMTQGPAEEPVSLQEAKLHLNLDLADTTWDAKIQSLITAARIHAENVCRRVFVTQKYDLYLDAFPFYTYYGVIPGYVPVDQLPSAWMTMRNYAVRFRGSRIDIPFPRLQSVDAVTYIDPTGATQTLDPSLYVVDAISEPGVLTPKTNTYWPDTENTTNAVKISFTAGYGDAAAVPDGIKTWILLRVGSLFENREEVLVAYRVTVQALPYVDTLLDPYRIMGYA</sequence>
<dbReference type="CDD" id="cd08054">
    <property type="entry name" value="gp6"/>
    <property type="match status" value="2"/>
</dbReference>
<name>A0ABU8IRI4_9BURK</name>
<protein>
    <submittedName>
        <fullName evidence="1">DNA-packaging protein</fullName>
    </submittedName>
</protein>
<gene>
    <name evidence="1" type="ORF">H3V53_13800</name>
</gene>
<accession>A0ABU8IRI4</accession>
<organism evidence="1 2">
    <name type="scientific">Paraburkholderia bengalensis</name>
    <dbReference type="NCBI Taxonomy" id="2747562"/>
    <lineage>
        <taxon>Bacteria</taxon>
        <taxon>Pseudomonadati</taxon>
        <taxon>Pseudomonadota</taxon>
        <taxon>Betaproteobacteria</taxon>
        <taxon>Burkholderiales</taxon>
        <taxon>Burkholderiaceae</taxon>
        <taxon>Paraburkholderia</taxon>
    </lineage>
</organism>
<evidence type="ECO:0000313" key="1">
    <source>
        <dbReference type="EMBL" id="MEI5998239.1"/>
    </source>
</evidence>